<dbReference type="Gene3D" id="3.30.40.10">
    <property type="entry name" value="Zinc/RING finger domain, C3HC4 (zinc finger)"/>
    <property type="match status" value="1"/>
</dbReference>
<dbReference type="GO" id="GO:0008270">
    <property type="term" value="F:zinc ion binding"/>
    <property type="evidence" value="ECO:0007669"/>
    <property type="project" value="InterPro"/>
</dbReference>
<accession>A0A1Y5P6J8</accession>
<protein>
    <recommendedName>
        <fullName evidence="2">UBP-type domain-containing protein</fullName>
    </recommendedName>
</protein>
<gene>
    <name evidence="3" type="ORF">MHPYR_190135</name>
</gene>
<dbReference type="EMBL" id="FLQS01000011">
    <property type="protein sequence ID" value="SBS74304.1"/>
    <property type="molecule type" value="Genomic_DNA"/>
</dbReference>
<feature type="region of interest" description="Disordered" evidence="1">
    <location>
        <begin position="129"/>
        <end position="156"/>
    </location>
</feature>
<dbReference type="PROSITE" id="PS50271">
    <property type="entry name" value="ZF_UBP"/>
    <property type="match status" value="1"/>
</dbReference>
<dbReference type="InterPro" id="IPR001607">
    <property type="entry name" value="Znf_UBP"/>
</dbReference>
<sequence length="165" mass="18307">MHSGAQIRTSIPGIGWLRRSLWFRSDGLNRSEPKSSRACTPGASKLADMGEAVDPSVPPSGTGCVECDAADGWWVHLRRCASCGHIGCCDDSLMRHAAAHWRESGHPIIRSFEPGEDWFWDYQSNEYYDGPDLAPPESRPTEETTPGPRGRVPTDWVEILRSRAD</sequence>
<feature type="domain" description="UBP-type" evidence="2">
    <location>
        <begin position="34"/>
        <end position="147"/>
    </location>
</feature>
<proteinExistence type="predicted"/>
<evidence type="ECO:0000256" key="1">
    <source>
        <dbReference type="SAM" id="MobiDB-lite"/>
    </source>
</evidence>
<dbReference type="InterPro" id="IPR013083">
    <property type="entry name" value="Znf_RING/FYVE/PHD"/>
</dbReference>
<name>A0A1Y5P6J8_9MYCO</name>
<dbReference type="SUPFAM" id="SSF57850">
    <property type="entry name" value="RING/U-box"/>
    <property type="match status" value="1"/>
</dbReference>
<reference evidence="3" key="1">
    <citation type="submission" date="2016-03" db="EMBL/GenBank/DDBJ databases">
        <authorList>
            <person name="Ploux O."/>
        </authorList>
    </citation>
    <scope>NUCLEOTIDE SEQUENCE</scope>
    <source>
        <strain evidence="3">UC10</strain>
    </source>
</reference>
<dbReference type="Pfam" id="PF02148">
    <property type="entry name" value="zf-UBP"/>
    <property type="match status" value="1"/>
</dbReference>
<evidence type="ECO:0000313" key="3">
    <source>
        <dbReference type="EMBL" id="SBS74304.1"/>
    </source>
</evidence>
<organism evidence="3">
    <name type="scientific">uncultured Mycobacterium sp</name>
    <dbReference type="NCBI Taxonomy" id="171292"/>
    <lineage>
        <taxon>Bacteria</taxon>
        <taxon>Bacillati</taxon>
        <taxon>Actinomycetota</taxon>
        <taxon>Actinomycetes</taxon>
        <taxon>Mycobacteriales</taxon>
        <taxon>Mycobacteriaceae</taxon>
        <taxon>Mycobacterium</taxon>
        <taxon>environmental samples</taxon>
    </lineage>
</organism>
<evidence type="ECO:0000259" key="2">
    <source>
        <dbReference type="PROSITE" id="PS50271"/>
    </source>
</evidence>
<dbReference type="AlphaFoldDB" id="A0A1Y5P6J8"/>